<protein>
    <recommendedName>
        <fullName evidence="3">UVR domain-containing protein</fullName>
    </recommendedName>
</protein>
<dbReference type="Proteomes" id="UP001420932">
    <property type="component" value="Unassembled WGS sequence"/>
</dbReference>
<sequence>MGERNFEIVGCTRAKFQLEDEIENEDFEEATKLKTVVAEASPKDIVAEVMNQLKDFEEAAKLKNVIAEASLKDIIVKVMNQFKIVVQEEQYTMMRLGCSMLLTVDWMIMPFEVFSVGLKPIVVVDVLAGKG</sequence>
<dbReference type="PANTHER" id="PTHR33917:SF2">
    <property type="entry name" value="PROTEIN EXECUTER 2, CHLOROPLASTIC"/>
    <property type="match status" value="1"/>
</dbReference>
<keyword evidence="2" id="KW-1185">Reference proteome</keyword>
<dbReference type="InterPro" id="IPR044680">
    <property type="entry name" value="EX1/2"/>
</dbReference>
<dbReference type="PANTHER" id="PTHR33917">
    <property type="entry name" value="PROTEIN EXECUTER 1, CHLOROPLASTIC"/>
    <property type="match status" value="1"/>
</dbReference>
<dbReference type="GO" id="GO:0042651">
    <property type="term" value="C:thylakoid membrane"/>
    <property type="evidence" value="ECO:0007669"/>
    <property type="project" value="TreeGrafter"/>
</dbReference>
<organism evidence="1 2">
    <name type="scientific">Stephania yunnanensis</name>
    <dbReference type="NCBI Taxonomy" id="152371"/>
    <lineage>
        <taxon>Eukaryota</taxon>
        <taxon>Viridiplantae</taxon>
        <taxon>Streptophyta</taxon>
        <taxon>Embryophyta</taxon>
        <taxon>Tracheophyta</taxon>
        <taxon>Spermatophyta</taxon>
        <taxon>Magnoliopsida</taxon>
        <taxon>Ranunculales</taxon>
        <taxon>Menispermaceae</taxon>
        <taxon>Menispermoideae</taxon>
        <taxon>Cissampelideae</taxon>
        <taxon>Stephania</taxon>
    </lineage>
</organism>
<comment type="caution">
    <text evidence="1">The sequence shown here is derived from an EMBL/GenBank/DDBJ whole genome shotgun (WGS) entry which is preliminary data.</text>
</comment>
<reference evidence="1 2" key="1">
    <citation type="submission" date="2024-01" db="EMBL/GenBank/DDBJ databases">
        <title>Genome assemblies of Stephania.</title>
        <authorList>
            <person name="Yang L."/>
        </authorList>
    </citation>
    <scope>NUCLEOTIDE SEQUENCE [LARGE SCALE GENOMIC DNA]</scope>
    <source>
        <strain evidence="1">YNDBR</strain>
        <tissue evidence="1">Leaf</tissue>
    </source>
</reference>
<evidence type="ECO:0008006" key="3">
    <source>
        <dbReference type="Google" id="ProtNLM"/>
    </source>
</evidence>
<dbReference type="GO" id="GO:0010343">
    <property type="term" value="P:singlet oxygen-mediated programmed cell death"/>
    <property type="evidence" value="ECO:0007669"/>
    <property type="project" value="InterPro"/>
</dbReference>
<proteinExistence type="predicted"/>
<evidence type="ECO:0000313" key="1">
    <source>
        <dbReference type="EMBL" id="KAK9107316.1"/>
    </source>
</evidence>
<accession>A0AAP0F8T4</accession>
<name>A0AAP0F8T4_9MAGN</name>
<dbReference type="EMBL" id="JBBNAF010000010">
    <property type="protein sequence ID" value="KAK9107316.1"/>
    <property type="molecule type" value="Genomic_DNA"/>
</dbReference>
<evidence type="ECO:0000313" key="2">
    <source>
        <dbReference type="Proteomes" id="UP001420932"/>
    </source>
</evidence>
<dbReference type="AlphaFoldDB" id="A0AAP0F8T4"/>
<gene>
    <name evidence="1" type="ORF">Syun_023327</name>
</gene>